<dbReference type="Gene3D" id="3.30.420.10">
    <property type="entry name" value="Ribonuclease H-like superfamily/Ribonuclease H"/>
    <property type="match status" value="1"/>
</dbReference>
<sequence length="76" mass="8905">MKRIWKFGRVELSVESDSREIVEIVKGKKIVPLIFRELILSIRSMIRPNLSISVKHVYRETNFCTDRLTKLAATFP</sequence>
<dbReference type="InterPro" id="IPR002156">
    <property type="entry name" value="RNaseH_domain"/>
</dbReference>
<dbReference type="AlphaFoldDB" id="A0A2C9W6D6"/>
<feature type="domain" description="RNase H type-1" evidence="1">
    <location>
        <begin position="2"/>
        <end position="71"/>
    </location>
</feature>
<name>A0A2C9W6D6_MANES</name>
<reference evidence="2" key="1">
    <citation type="submission" date="2016-02" db="EMBL/GenBank/DDBJ databases">
        <title>WGS assembly of Manihot esculenta.</title>
        <authorList>
            <person name="Bredeson J.V."/>
            <person name="Prochnik S.E."/>
            <person name="Lyons J.B."/>
            <person name="Schmutz J."/>
            <person name="Grimwood J."/>
            <person name="Vrebalov J."/>
            <person name="Bart R.S."/>
            <person name="Amuge T."/>
            <person name="Ferguson M.E."/>
            <person name="Green R."/>
            <person name="Putnam N."/>
            <person name="Stites J."/>
            <person name="Rounsley S."/>
            <person name="Rokhsar D.S."/>
        </authorList>
    </citation>
    <scope>NUCLEOTIDE SEQUENCE [LARGE SCALE GENOMIC DNA]</scope>
    <source>
        <tissue evidence="2">Leaf</tissue>
    </source>
</reference>
<evidence type="ECO:0000313" key="2">
    <source>
        <dbReference type="EMBL" id="OAY54222.1"/>
    </source>
</evidence>
<accession>A0A2C9W6D6</accession>
<dbReference type="GO" id="GO:0004523">
    <property type="term" value="F:RNA-DNA hybrid ribonuclease activity"/>
    <property type="evidence" value="ECO:0007669"/>
    <property type="project" value="InterPro"/>
</dbReference>
<dbReference type="PANTHER" id="PTHR34023:SF4">
    <property type="entry name" value="RNASE H TYPE-1 DOMAIN-CONTAINING PROTEIN"/>
    <property type="match status" value="1"/>
</dbReference>
<gene>
    <name evidence="2" type="ORF">MANES_03G057700</name>
</gene>
<dbReference type="InterPro" id="IPR044730">
    <property type="entry name" value="RNase_H-like_dom_plant"/>
</dbReference>
<dbReference type="InterPro" id="IPR012337">
    <property type="entry name" value="RNaseH-like_sf"/>
</dbReference>
<dbReference type="GO" id="GO:0003676">
    <property type="term" value="F:nucleic acid binding"/>
    <property type="evidence" value="ECO:0007669"/>
    <property type="project" value="InterPro"/>
</dbReference>
<dbReference type="CDD" id="cd06222">
    <property type="entry name" value="RNase_H_like"/>
    <property type="match status" value="1"/>
</dbReference>
<organism evidence="2">
    <name type="scientific">Manihot esculenta</name>
    <name type="common">Cassava</name>
    <name type="synonym">Jatropha manihot</name>
    <dbReference type="NCBI Taxonomy" id="3983"/>
    <lineage>
        <taxon>Eukaryota</taxon>
        <taxon>Viridiplantae</taxon>
        <taxon>Streptophyta</taxon>
        <taxon>Embryophyta</taxon>
        <taxon>Tracheophyta</taxon>
        <taxon>Spermatophyta</taxon>
        <taxon>Magnoliopsida</taxon>
        <taxon>eudicotyledons</taxon>
        <taxon>Gunneridae</taxon>
        <taxon>Pentapetalae</taxon>
        <taxon>rosids</taxon>
        <taxon>fabids</taxon>
        <taxon>Malpighiales</taxon>
        <taxon>Euphorbiaceae</taxon>
        <taxon>Crotonoideae</taxon>
        <taxon>Manihoteae</taxon>
        <taxon>Manihot</taxon>
    </lineage>
</organism>
<proteinExistence type="predicted"/>
<dbReference type="SUPFAM" id="SSF53098">
    <property type="entry name" value="Ribonuclease H-like"/>
    <property type="match status" value="1"/>
</dbReference>
<dbReference type="PANTHER" id="PTHR34023">
    <property type="entry name" value="RNASE H DOMAIN-CONTAINING PROTEIN"/>
    <property type="match status" value="1"/>
</dbReference>
<dbReference type="InterPro" id="IPR036397">
    <property type="entry name" value="RNaseH_sf"/>
</dbReference>
<protein>
    <recommendedName>
        <fullName evidence="1">RNase H type-1 domain-containing protein</fullName>
    </recommendedName>
</protein>
<evidence type="ECO:0000259" key="1">
    <source>
        <dbReference type="Pfam" id="PF13456"/>
    </source>
</evidence>
<dbReference type="Pfam" id="PF13456">
    <property type="entry name" value="RVT_3"/>
    <property type="match status" value="1"/>
</dbReference>
<dbReference type="EMBL" id="CM004389">
    <property type="protein sequence ID" value="OAY54222.1"/>
    <property type="molecule type" value="Genomic_DNA"/>
</dbReference>